<reference evidence="4" key="2">
    <citation type="submission" date="2021-10" db="EMBL/GenBank/DDBJ databases">
        <title>Phylogenomics reveals ancestral predisposition of the termite-cultivated fungus Termitomyces towards a domesticated lifestyle.</title>
        <authorList>
            <person name="Auxier B."/>
            <person name="Grum-Grzhimaylo A."/>
            <person name="Cardenas M.E."/>
            <person name="Lodge J.D."/>
            <person name="Laessoe T."/>
            <person name="Pedersen O."/>
            <person name="Smith M.E."/>
            <person name="Kuyper T.W."/>
            <person name="Franco-Molano E.A."/>
            <person name="Baroni T.J."/>
            <person name="Aanen D.K."/>
        </authorList>
    </citation>
    <scope>NUCLEOTIDE SEQUENCE</scope>
    <source>
        <strain evidence="4">AP01</strain>
        <tissue evidence="4">Mycelium</tissue>
    </source>
</reference>
<dbReference type="Pfam" id="PF02182">
    <property type="entry name" value="SAD_SRA"/>
    <property type="match status" value="1"/>
</dbReference>
<dbReference type="InterPro" id="IPR045134">
    <property type="entry name" value="UHRF1/2-like"/>
</dbReference>
<dbReference type="GO" id="GO:0016567">
    <property type="term" value="P:protein ubiquitination"/>
    <property type="evidence" value="ECO:0007669"/>
    <property type="project" value="TreeGrafter"/>
</dbReference>
<dbReference type="InterPro" id="IPR003105">
    <property type="entry name" value="SRA_YDG"/>
</dbReference>
<dbReference type="OrthoDB" id="2270193at2759"/>
<proteinExistence type="predicted"/>
<evidence type="ECO:0000256" key="2">
    <source>
        <dbReference type="PROSITE-ProRule" id="PRU00358"/>
    </source>
</evidence>
<dbReference type="GO" id="GO:0044027">
    <property type="term" value="P:negative regulation of gene expression via chromosomal CpG island methylation"/>
    <property type="evidence" value="ECO:0007669"/>
    <property type="project" value="TreeGrafter"/>
</dbReference>
<organism evidence="4 5">
    <name type="scientific">Asterophora parasitica</name>
    <dbReference type="NCBI Taxonomy" id="117018"/>
    <lineage>
        <taxon>Eukaryota</taxon>
        <taxon>Fungi</taxon>
        <taxon>Dikarya</taxon>
        <taxon>Basidiomycota</taxon>
        <taxon>Agaricomycotina</taxon>
        <taxon>Agaricomycetes</taxon>
        <taxon>Agaricomycetidae</taxon>
        <taxon>Agaricales</taxon>
        <taxon>Tricholomatineae</taxon>
        <taxon>Lyophyllaceae</taxon>
        <taxon>Asterophora</taxon>
    </lineage>
</organism>
<comment type="subcellular location">
    <subcellularLocation>
        <location evidence="2">Nucleus</location>
    </subcellularLocation>
</comment>
<dbReference type="Proteomes" id="UP000775547">
    <property type="component" value="Unassembled WGS sequence"/>
</dbReference>
<sequence length="86" mass="9429">MAAERFRRQLMQNDDFYPAGLPQPINPRFGNMGYASGHSFDDRQDLSKKNMHAAMFAGISGTVYEGAFSVVVSGGYADDVDEGDTM</sequence>
<dbReference type="PROSITE" id="PS51015">
    <property type="entry name" value="YDG"/>
    <property type="match status" value="1"/>
</dbReference>
<keyword evidence="5" id="KW-1185">Reference proteome</keyword>
<dbReference type="AlphaFoldDB" id="A0A9P7KC77"/>
<dbReference type="InterPro" id="IPR036987">
    <property type="entry name" value="SRA-YDG_sf"/>
</dbReference>
<keyword evidence="1 2" id="KW-0539">Nucleus</keyword>
<dbReference type="PANTHER" id="PTHR14140">
    <property type="entry name" value="E3 UBIQUITIN-PROTEIN LIGASE UHRF-RELATED"/>
    <property type="match status" value="1"/>
</dbReference>
<dbReference type="GO" id="GO:0005634">
    <property type="term" value="C:nucleus"/>
    <property type="evidence" value="ECO:0007669"/>
    <property type="project" value="UniProtKB-SubCell"/>
</dbReference>
<dbReference type="InterPro" id="IPR015947">
    <property type="entry name" value="PUA-like_sf"/>
</dbReference>
<evidence type="ECO:0000259" key="3">
    <source>
        <dbReference type="PROSITE" id="PS51015"/>
    </source>
</evidence>
<evidence type="ECO:0000313" key="5">
    <source>
        <dbReference type="Proteomes" id="UP000775547"/>
    </source>
</evidence>
<protein>
    <recommendedName>
        <fullName evidence="3">YDG domain-containing protein</fullName>
    </recommendedName>
</protein>
<accession>A0A9P7KC77</accession>
<dbReference type="SUPFAM" id="SSF88697">
    <property type="entry name" value="PUA domain-like"/>
    <property type="match status" value="1"/>
</dbReference>
<dbReference type="GO" id="GO:0061630">
    <property type="term" value="F:ubiquitin protein ligase activity"/>
    <property type="evidence" value="ECO:0007669"/>
    <property type="project" value="TreeGrafter"/>
</dbReference>
<feature type="domain" description="YDG" evidence="3">
    <location>
        <begin position="29"/>
        <end position="86"/>
    </location>
</feature>
<comment type="caution">
    <text evidence="4">The sequence shown here is derived from an EMBL/GenBank/DDBJ whole genome shotgun (WGS) entry which is preliminary data.</text>
</comment>
<dbReference type="EMBL" id="JABCKV010000043">
    <property type="protein sequence ID" value="KAG5645313.1"/>
    <property type="molecule type" value="Genomic_DNA"/>
</dbReference>
<evidence type="ECO:0000313" key="4">
    <source>
        <dbReference type="EMBL" id="KAG5645313.1"/>
    </source>
</evidence>
<reference evidence="4" key="1">
    <citation type="submission" date="2020-07" db="EMBL/GenBank/DDBJ databases">
        <authorList>
            <person name="Nieuwenhuis M."/>
            <person name="Van De Peppel L.J.J."/>
        </authorList>
    </citation>
    <scope>NUCLEOTIDE SEQUENCE</scope>
    <source>
        <strain evidence="4">AP01</strain>
        <tissue evidence="4">Mycelium</tissue>
    </source>
</reference>
<dbReference type="PANTHER" id="PTHR14140:SF27">
    <property type="entry name" value="OS04G0289800 PROTEIN"/>
    <property type="match status" value="1"/>
</dbReference>
<gene>
    <name evidence="4" type="ORF">DXG03_006502</name>
</gene>
<evidence type="ECO:0000256" key="1">
    <source>
        <dbReference type="ARBA" id="ARBA00023242"/>
    </source>
</evidence>
<dbReference type="Gene3D" id="2.30.280.10">
    <property type="entry name" value="SRA-YDG"/>
    <property type="match status" value="1"/>
</dbReference>
<name>A0A9P7KC77_9AGAR</name>